<dbReference type="InterPro" id="IPR050109">
    <property type="entry name" value="HTH-type_TetR-like_transc_reg"/>
</dbReference>
<dbReference type="PRINTS" id="PR00455">
    <property type="entry name" value="HTHTETR"/>
</dbReference>
<dbReference type="InterPro" id="IPR001647">
    <property type="entry name" value="HTH_TetR"/>
</dbReference>
<evidence type="ECO:0000259" key="6">
    <source>
        <dbReference type="PROSITE" id="PS50977"/>
    </source>
</evidence>
<dbReference type="PANTHER" id="PTHR30055:SF234">
    <property type="entry name" value="HTH-TYPE TRANSCRIPTIONAL REGULATOR BETI"/>
    <property type="match status" value="1"/>
</dbReference>
<dbReference type="GO" id="GO:0003700">
    <property type="term" value="F:DNA-binding transcription factor activity"/>
    <property type="evidence" value="ECO:0007669"/>
    <property type="project" value="TreeGrafter"/>
</dbReference>
<dbReference type="Pfam" id="PF14246">
    <property type="entry name" value="TetR_C_7"/>
    <property type="match status" value="1"/>
</dbReference>
<evidence type="ECO:0000313" key="7">
    <source>
        <dbReference type="EMBL" id="TCN33365.1"/>
    </source>
</evidence>
<dbReference type="SUPFAM" id="SSF46689">
    <property type="entry name" value="Homeodomain-like"/>
    <property type="match status" value="1"/>
</dbReference>
<dbReference type="InterPro" id="IPR009057">
    <property type="entry name" value="Homeodomain-like_sf"/>
</dbReference>
<keyword evidence="1" id="KW-0805">Transcription regulation</keyword>
<dbReference type="InterPro" id="IPR039536">
    <property type="entry name" value="TetR_C_Proteobacteria"/>
</dbReference>
<comment type="caution">
    <text evidence="7">The sequence shown here is derived from an EMBL/GenBank/DDBJ whole genome shotgun (WGS) entry which is preliminary data.</text>
</comment>
<feature type="domain" description="HTH tetR-type" evidence="6">
    <location>
        <begin position="38"/>
        <end position="98"/>
    </location>
</feature>
<feature type="region of interest" description="Disordered" evidence="5">
    <location>
        <begin position="1"/>
        <end position="38"/>
    </location>
</feature>
<evidence type="ECO:0000256" key="3">
    <source>
        <dbReference type="ARBA" id="ARBA00023163"/>
    </source>
</evidence>
<dbReference type="Gene3D" id="1.10.357.10">
    <property type="entry name" value="Tetracycline Repressor, domain 2"/>
    <property type="match status" value="1"/>
</dbReference>
<keyword evidence="8" id="KW-1185">Reference proteome</keyword>
<sequence>MADGVRRSAAEIGVEGASGPDEQARASKTGRPSRQKSEELTARILDVATGMFAAQGYAGTSMEKIAAACGAGKDTVYRRFPSKEALFRGVIERIRARALRSLEMTVPPVGAPLERLKVAGHWFLTAHLEPQQIAMKRITLSEAAMFRQSLADGAGGDPTVRCLIELIEAAQTSGDLAKGEAAFIADQLIYSLTVKPITYAMLGSAAFASTEARDAYFEQAWELFMRGAGKRAD</sequence>
<name>A0A4R2C1I3_SHIGR</name>
<organism evidence="7 8">
    <name type="scientific">Shinella granuli</name>
    <dbReference type="NCBI Taxonomy" id="323621"/>
    <lineage>
        <taxon>Bacteria</taxon>
        <taxon>Pseudomonadati</taxon>
        <taxon>Pseudomonadota</taxon>
        <taxon>Alphaproteobacteria</taxon>
        <taxon>Hyphomicrobiales</taxon>
        <taxon>Rhizobiaceae</taxon>
        <taxon>Shinella</taxon>
    </lineage>
</organism>
<dbReference type="AlphaFoldDB" id="A0A4R2C1I3"/>
<dbReference type="EMBL" id="SLVX01000042">
    <property type="protein sequence ID" value="TCN33365.1"/>
    <property type="molecule type" value="Genomic_DNA"/>
</dbReference>
<protein>
    <submittedName>
        <fullName evidence="7">TetR family transcriptional regulator</fullName>
    </submittedName>
</protein>
<dbReference type="FunFam" id="1.10.10.60:FF:000141">
    <property type="entry name" value="TetR family transcriptional regulator"/>
    <property type="match status" value="1"/>
</dbReference>
<evidence type="ECO:0000313" key="8">
    <source>
        <dbReference type="Proteomes" id="UP000295351"/>
    </source>
</evidence>
<dbReference type="GO" id="GO:0000976">
    <property type="term" value="F:transcription cis-regulatory region binding"/>
    <property type="evidence" value="ECO:0007669"/>
    <property type="project" value="TreeGrafter"/>
</dbReference>
<proteinExistence type="predicted"/>
<evidence type="ECO:0000256" key="5">
    <source>
        <dbReference type="SAM" id="MobiDB-lite"/>
    </source>
</evidence>
<gene>
    <name evidence="7" type="ORF">EV665_1425</name>
</gene>
<feature type="DNA-binding region" description="H-T-H motif" evidence="4">
    <location>
        <begin position="61"/>
        <end position="80"/>
    </location>
</feature>
<dbReference type="Proteomes" id="UP000295351">
    <property type="component" value="Unassembled WGS sequence"/>
</dbReference>
<evidence type="ECO:0000256" key="4">
    <source>
        <dbReference type="PROSITE-ProRule" id="PRU00335"/>
    </source>
</evidence>
<accession>A0A4R2C1I3</accession>
<keyword evidence="2 4" id="KW-0238">DNA-binding</keyword>
<keyword evidence="3" id="KW-0804">Transcription</keyword>
<reference evidence="7 8" key="1">
    <citation type="submission" date="2019-03" db="EMBL/GenBank/DDBJ databases">
        <title>Genomic Encyclopedia of Type Strains, Phase IV (KMG-IV): sequencing the most valuable type-strain genomes for metagenomic binning, comparative biology and taxonomic classification.</title>
        <authorList>
            <person name="Goeker M."/>
        </authorList>
    </citation>
    <scope>NUCLEOTIDE SEQUENCE [LARGE SCALE GENOMIC DNA]</scope>
    <source>
        <strain evidence="7 8">DSM 18401</strain>
    </source>
</reference>
<evidence type="ECO:0000256" key="2">
    <source>
        <dbReference type="ARBA" id="ARBA00023125"/>
    </source>
</evidence>
<dbReference type="Pfam" id="PF00440">
    <property type="entry name" value="TetR_N"/>
    <property type="match status" value="1"/>
</dbReference>
<evidence type="ECO:0000256" key="1">
    <source>
        <dbReference type="ARBA" id="ARBA00023015"/>
    </source>
</evidence>
<dbReference type="PANTHER" id="PTHR30055">
    <property type="entry name" value="HTH-TYPE TRANSCRIPTIONAL REGULATOR RUTR"/>
    <property type="match status" value="1"/>
</dbReference>
<dbReference type="RefSeq" id="WP_281048298.1">
    <property type="nucleotide sequence ID" value="NZ_SLVX01000042.1"/>
</dbReference>
<dbReference type="PROSITE" id="PS50977">
    <property type="entry name" value="HTH_TETR_2"/>
    <property type="match status" value="1"/>
</dbReference>